<evidence type="ECO:0000256" key="1">
    <source>
        <dbReference type="ARBA" id="ARBA00002024"/>
    </source>
</evidence>
<reference evidence="4" key="3">
    <citation type="submission" date="2025-08" db="UniProtKB">
        <authorList>
            <consortium name="Ensembl"/>
        </authorList>
    </citation>
    <scope>IDENTIFICATION</scope>
</reference>
<evidence type="ECO:0000256" key="3">
    <source>
        <dbReference type="ARBA" id="ARBA00020678"/>
    </source>
</evidence>
<sequence>MGVYPNSTYAGSFILGSLNAPGTGVVVQEWYHKTAEGGYWIQLFTEHGCIPVQTLMFGKNSAGNEVHYHHDYMDVTLGVKDRAIFDVPKECL</sequence>
<evidence type="ECO:0000256" key="2">
    <source>
        <dbReference type="ARBA" id="ARBA00010771"/>
    </source>
</evidence>
<comment type="similarity">
    <text evidence="2">Belongs to the ependymin family.</text>
</comment>
<organism evidence="4 5">
    <name type="scientific">Ciona intestinalis</name>
    <name type="common">Transparent sea squirt</name>
    <name type="synonym">Ascidia intestinalis</name>
    <dbReference type="NCBI Taxonomy" id="7719"/>
    <lineage>
        <taxon>Eukaryota</taxon>
        <taxon>Metazoa</taxon>
        <taxon>Chordata</taxon>
        <taxon>Tunicata</taxon>
        <taxon>Ascidiacea</taxon>
        <taxon>Phlebobranchia</taxon>
        <taxon>Cionidae</taxon>
        <taxon>Ciona</taxon>
    </lineage>
</organism>
<evidence type="ECO:0000313" key="4">
    <source>
        <dbReference type="Ensembl" id="ENSCINP00000030305.1"/>
    </source>
</evidence>
<dbReference type="GO" id="GO:0005576">
    <property type="term" value="C:extracellular region"/>
    <property type="evidence" value="ECO:0007669"/>
    <property type="project" value="InterPro"/>
</dbReference>
<dbReference type="Proteomes" id="UP000008144">
    <property type="component" value="Chromosome 11"/>
</dbReference>
<dbReference type="AlphaFoldDB" id="H2XKX3"/>
<dbReference type="GO" id="GO:0005764">
    <property type="term" value="C:lysosome"/>
    <property type="evidence" value="ECO:0000318"/>
    <property type="project" value="GO_Central"/>
</dbReference>
<dbReference type="Pfam" id="PF00811">
    <property type="entry name" value="Ependymin"/>
    <property type="match status" value="1"/>
</dbReference>
<proteinExistence type="inferred from homology"/>
<dbReference type="GO" id="GO:0005509">
    <property type="term" value="F:calcium ion binding"/>
    <property type="evidence" value="ECO:0007669"/>
    <property type="project" value="InterPro"/>
</dbReference>
<keyword evidence="5" id="KW-1185">Reference proteome</keyword>
<name>H2XKX3_CIOIN</name>
<dbReference type="Ensembl" id="ENSCINT00000036225.1">
    <property type="protein sequence ID" value="ENSCINP00000030305.1"/>
    <property type="gene ID" value="ENSCING00000022601.1"/>
</dbReference>
<dbReference type="GO" id="GO:0007160">
    <property type="term" value="P:cell-matrix adhesion"/>
    <property type="evidence" value="ECO:0007669"/>
    <property type="project" value="InterPro"/>
</dbReference>
<dbReference type="PANTHER" id="PTHR10697">
    <property type="entry name" value="MAMMALIAN EPENDYMIN-RELATED PROTEIN 1"/>
    <property type="match status" value="1"/>
</dbReference>
<reference evidence="4" key="2">
    <citation type="journal article" date="2008" name="Genome Biol.">
        <title>Improved genome assembly and evidence-based global gene model set for the chordate Ciona intestinalis: new insight into intron and operon populations.</title>
        <authorList>
            <person name="Satou Y."/>
            <person name="Mineta K."/>
            <person name="Ogasawara M."/>
            <person name="Sasakura Y."/>
            <person name="Shoguchi E."/>
            <person name="Ueno K."/>
            <person name="Yamada L."/>
            <person name="Matsumoto J."/>
            <person name="Wasserscheid J."/>
            <person name="Dewar K."/>
            <person name="Wiley G.B."/>
            <person name="Macmil S.L."/>
            <person name="Roe B.A."/>
            <person name="Zeller R.W."/>
            <person name="Hastings K.E."/>
            <person name="Lemaire P."/>
            <person name="Lindquist E."/>
            <person name="Endo T."/>
            <person name="Hotta K."/>
            <person name="Inaba K."/>
        </authorList>
    </citation>
    <scope>NUCLEOTIDE SEQUENCE [LARGE SCALE GENOMIC DNA]</scope>
    <source>
        <strain evidence="4">wild type</strain>
    </source>
</reference>
<dbReference type="EMBL" id="EAAA01000738">
    <property type="status" value="NOT_ANNOTATED_CDS"/>
    <property type="molecule type" value="Genomic_DNA"/>
</dbReference>
<reference evidence="4" key="4">
    <citation type="submission" date="2025-09" db="UniProtKB">
        <authorList>
            <consortium name="Ensembl"/>
        </authorList>
    </citation>
    <scope>IDENTIFICATION</scope>
</reference>
<evidence type="ECO:0000313" key="5">
    <source>
        <dbReference type="Proteomes" id="UP000008144"/>
    </source>
</evidence>
<reference evidence="5" key="1">
    <citation type="journal article" date="2002" name="Science">
        <title>The draft genome of Ciona intestinalis: insights into chordate and vertebrate origins.</title>
        <authorList>
            <person name="Dehal P."/>
            <person name="Satou Y."/>
            <person name="Campbell R.K."/>
            <person name="Chapman J."/>
            <person name="Degnan B."/>
            <person name="De Tomaso A."/>
            <person name="Davidson B."/>
            <person name="Di Gregorio A."/>
            <person name="Gelpke M."/>
            <person name="Goodstein D.M."/>
            <person name="Harafuji N."/>
            <person name="Hastings K.E."/>
            <person name="Ho I."/>
            <person name="Hotta K."/>
            <person name="Huang W."/>
            <person name="Kawashima T."/>
            <person name="Lemaire P."/>
            <person name="Martinez D."/>
            <person name="Meinertzhagen I.A."/>
            <person name="Necula S."/>
            <person name="Nonaka M."/>
            <person name="Putnam N."/>
            <person name="Rash S."/>
            <person name="Saiga H."/>
            <person name="Satake M."/>
            <person name="Terry A."/>
            <person name="Yamada L."/>
            <person name="Wang H.G."/>
            <person name="Awazu S."/>
            <person name="Azumi K."/>
            <person name="Boore J."/>
            <person name="Branno M."/>
            <person name="Chin-Bow S."/>
            <person name="DeSantis R."/>
            <person name="Doyle S."/>
            <person name="Francino P."/>
            <person name="Keys D.N."/>
            <person name="Haga S."/>
            <person name="Hayashi H."/>
            <person name="Hino K."/>
            <person name="Imai K.S."/>
            <person name="Inaba K."/>
            <person name="Kano S."/>
            <person name="Kobayashi K."/>
            <person name="Kobayashi M."/>
            <person name="Lee B.I."/>
            <person name="Makabe K.W."/>
            <person name="Manohar C."/>
            <person name="Matassi G."/>
            <person name="Medina M."/>
            <person name="Mochizuki Y."/>
            <person name="Mount S."/>
            <person name="Morishita T."/>
            <person name="Miura S."/>
            <person name="Nakayama A."/>
            <person name="Nishizaka S."/>
            <person name="Nomoto H."/>
            <person name="Ohta F."/>
            <person name="Oishi K."/>
            <person name="Rigoutsos I."/>
            <person name="Sano M."/>
            <person name="Sasaki A."/>
            <person name="Sasakura Y."/>
            <person name="Shoguchi E."/>
            <person name="Shin-i T."/>
            <person name="Spagnuolo A."/>
            <person name="Stainier D."/>
            <person name="Suzuki M.M."/>
            <person name="Tassy O."/>
            <person name="Takatori N."/>
            <person name="Tokuoka M."/>
            <person name="Yagi K."/>
            <person name="Yoshizaki F."/>
            <person name="Wada S."/>
            <person name="Zhang C."/>
            <person name="Hyatt P.D."/>
            <person name="Larimer F."/>
            <person name="Detter C."/>
            <person name="Doggett N."/>
            <person name="Glavina T."/>
            <person name="Hawkins T."/>
            <person name="Richardson P."/>
            <person name="Lucas S."/>
            <person name="Kohara Y."/>
            <person name="Levine M."/>
            <person name="Satoh N."/>
            <person name="Rokhsar D.S."/>
        </authorList>
    </citation>
    <scope>NUCLEOTIDE SEQUENCE [LARGE SCALE GENOMIC DNA]</scope>
</reference>
<protein>
    <recommendedName>
        <fullName evidence="3">Mammalian ependymin-related protein 1</fullName>
    </recommendedName>
</protein>
<dbReference type="InterPro" id="IPR001299">
    <property type="entry name" value="Ependymin"/>
</dbReference>
<comment type="function">
    <text evidence="1">Binds anionic lipids and gangliosides at acidic pH.</text>
</comment>
<dbReference type="PANTHER" id="PTHR10697:SF1">
    <property type="entry name" value="MAMMALIAN EPENDYMIN-RELATED PROTEIN 1"/>
    <property type="match status" value="1"/>
</dbReference>
<dbReference type="InParanoid" id="H2XKX3"/>
<accession>H2XKX3</accession>
<dbReference type="HOGENOM" id="CLU_2412566_0_0_1"/>